<comment type="caution">
    <text evidence="1">The sequence shown here is derived from an EMBL/GenBank/DDBJ whole genome shotgun (WGS) entry which is preliminary data.</text>
</comment>
<protein>
    <submittedName>
        <fullName evidence="1">Uncharacterized protein</fullName>
    </submittedName>
</protein>
<accession>A0AAV4MJC6</accession>
<gene>
    <name evidence="1" type="ORF">CEXT_759871</name>
</gene>
<keyword evidence="2" id="KW-1185">Reference proteome</keyword>
<evidence type="ECO:0000313" key="1">
    <source>
        <dbReference type="EMBL" id="GIX71712.1"/>
    </source>
</evidence>
<dbReference type="EMBL" id="BPLR01019779">
    <property type="protein sequence ID" value="GIX71712.1"/>
    <property type="molecule type" value="Genomic_DNA"/>
</dbReference>
<proteinExistence type="predicted"/>
<dbReference type="Proteomes" id="UP001054945">
    <property type="component" value="Unassembled WGS sequence"/>
</dbReference>
<evidence type="ECO:0000313" key="2">
    <source>
        <dbReference type="Proteomes" id="UP001054945"/>
    </source>
</evidence>
<name>A0AAV4MJC6_CAEEX</name>
<organism evidence="1 2">
    <name type="scientific">Caerostris extrusa</name>
    <name type="common">Bark spider</name>
    <name type="synonym">Caerostris bankana</name>
    <dbReference type="NCBI Taxonomy" id="172846"/>
    <lineage>
        <taxon>Eukaryota</taxon>
        <taxon>Metazoa</taxon>
        <taxon>Ecdysozoa</taxon>
        <taxon>Arthropoda</taxon>
        <taxon>Chelicerata</taxon>
        <taxon>Arachnida</taxon>
        <taxon>Araneae</taxon>
        <taxon>Araneomorphae</taxon>
        <taxon>Entelegynae</taxon>
        <taxon>Araneoidea</taxon>
        <taxon>Araneidae</taxon>
        <taxon>Caerostris</taxon>
    </lineage>
</organism>
<reference evidence="1 2" key="1">
    <citation type="submission" date="2021-06" db="EMBL/GenBank/DDBJ databases">
        <title>Caerostris extrusa draft genome.</title>
        <authorList>
            <person name="Kono N."/>
            <person name="Arakawa K."/>
        </authorList>
    </citation>
    <scope>NUCLEOTIDE SEQUENCE [LARGE SCALE GENOMIC DNA]</scope>
</reference>
<dbReference type="AlphaFoldDB" id="A0AAV4MJC6"/>
<sequence>MEDEDLNKLLKEIDNSAQIRKRFTVFKPMRKPQFICFGVDADTTTTPLQSSSKCNAEFSERVKKCELFTPTEAQGE</sequence>